<comment type="similarity">
    <text evidence="1">Belongs to the thymidylate kinase family.</text>
</comment>
<evidence type="ECO:0000256" key="3">
    <source>
        <dbReference type="ARBA" id="ARBA00022840"/>
    </source>
</evidence>
<dbReference type="GO" id="GO:0005524">
    <property type="term" value="F:ATP binding"/>
    <property type="evidence" value="ECO:0007669"/>
    <property type="project" value="UniProtKB-KW"/>
</dbReference>
<organism evidence="5 6">
    <name type="scientific">Candidatus Beckwithbacteria bacterium RBG_13_42_9</name>
    <dbReference type="NCBI Taxonomy" id="1797457"/>
    <lineage>
        <taxon>Bacteria</taxon>
        <taxon>Candidatus Beckwithiibacteriota</taxon>
    </lineage>
</organism>
<dbReference type="GO" id="GO:0006227">
    <property type="term" value="P:dUDP biosynthetic process"/>
    <property type="evidence" value="ECO:0007669"/>
    <property type="project" value="TreeGrafter"/>
</dbReference>
<dbReference type="InterPro" id="IPR039430">
    <property type="entry name" value="Thymidylate_kin-like_dom"/>
</dbReference>
<dbReference type="GO" id="GO:0005829">
    <property type="term" value="C:cytosol"/>
    <property type="evidence" value="ECO:0007669"/>
    <property type="project" value="TreeGrafter"/>
</dbReference>
<dbReference type="GO" id="GO:0006233">
    <property type="term" value="P:dTDP biosynthetic process"/>
    <property type="evidence" value="ECO:0007669"/>
    <property type="project" value="TreeGrafter"/>
</dbReference>
<dbReference type="Gene3D" id="3.40.50.300">
    <property type="entry name" value="P-loop containing nucleotide triphosphate hydrolases"/>
    <property type="match status" value="1"/>
</dbReference>
<dbReference type="SUPFAM" id="SSF52540">
    <property type="entry name" value="P-loop containing nucleoside triphosphate hydrolases"/>
    <property type="match status" value="1"/>
</dbReference>
<evidence type="ECO:0000313" key="6">
    <source>
        <dbReference type="Proteomes" id="UP000177006"/>
    </source>
</evidence>
<dbReference type="EMBL" id="MEZK01000008">
    <property type="protein sequence ID" value="OGD63540.1"/>
    <property type="molecule type" value="Genomic_DNA"/>
</dbReference>
<gene>
    <name evidence="5" type="ORF">A2160_05025</name>
</gene>
<proteinExistence type="inferred from homology"/>
<name>A0A1F5E896_9BACT</name>
<dbReference type="STRING" id="1797457.A2160_05025"/>
<keyword evidence="2" id="KW-0547">Nucleotide-binding</keyword>
<protein>
    <recommendedName>
        <fullName evidence="4">Thymidylate kinase-like domain-containing protein</fullName>
    </recommendedName>
</protein>
<keyword evidence="3" id="KW-0067">ATP-binding</keyword>
<dbReference type="GO" id="GO:0004798">
    <property type="term" value="F:dTMP kinase activity"/>
    <property type="evidence" value="ECO:0007669"/>
    <property type="project" value="TreeGrafter"/>
</dbReference>
<reference evidence="5 6" key="1">
    <citation type="journal article" date="2016" name="Nat. Commun.">
        <title>Thousands of microbial genomes shed light on interconnected biogeochemical processes in an aquifer system.</title>
        <authorList>
            <person name="Anantharaman K."/>
            <person name="Brown C.T."/>
            <person name="Hug L.A."/>
            <person name="Sharon I."/>
            <person name="Castelle C.J."/>
            <person name="Probst A.J."/>
            <person name="Thomas B.C."/>
            <person name="Singh A."/>
            <person name="Wilkins M.J."/>
            <person name="Karaoz U."/>
            <person name="Brodie E.L."/>
            <person name="Williams K.H."/>
            <person name="Hubbard S.S."/>
            <person name="Banfield J.F."/>
        </authorList>
    </citation>
    <scope>NUCLEOTIDE SEQUENCE [LARGE SCALE GENOMIC DNA]</scope>
</reference>
<accession>A0A1F5E896</accession>
<dbReference type="AlphaFoldDB" id="A0A1F5E896"/>
<dbReference type="Proteomes" id="UP000177006">
    <property type="component" value="Unassembled WGS sequence"/>
</dbReference>
<dbReference type="PANTHER" id="PTHR10344:SF4">
    <property type="entry name" value="UMP-CMP KINASE 2, MITOCHONDRIAL"/>
    <property type="match status" value="1"/>
</dbReference>
<sequence length="206" mass="24242">MLSESLRKQGKTVRRIEFPRYYTSFHGDIVGRFLKGEFGNINHVSPYLISLAYALDRLTARKQIRDWLEAGDYVIADRYTSASLAHQTAKVEPEKRKEFMSWLEEMEYQHHKIPREDVVIFLYVPVKISQKLLEKKTSRSYVGGKKKDIQEADRKHQQESLGVYLELAKTKKHWAKIECVDKKGHLKTPKTIQEDVLQLLRQRKLI</sequence>
<dbReference type="GO" id="GO:0006235">
    <property type="term" value="P:dTTP biosynthetic process"/>
    <property type="evidence" value="ECO:0007669"/>
    <property type="project" value="TreeGrafter"/>
</dbReference>
<dbReference type="Pfam" id="PF02223">
    <property type="entry name" value="Thymidylate_kin"/>
    <property type="match status" value="1"/>
</dbReference>
<evidence type="ECO:0000256" key="1">
    <source>
        <dbReference type="ARBA" id="ARBA00009776"/>
    </source>
</evidence>
<feature type="domain" description="Thymidylate kinase-like" evidence="4">
    <location>
        <begin position="40"/>
        <end position="177"/>
    </location>
</feature>
<evidence type="ECO:0000259" key="4">
    <source>
        <dbReference type="Pfam" id="PF02223"/>
    </source>
</evidence>
<comment type="caution">
    <text evidence="5">The sequence shown here is derived from an EMBL/GenBank/DDBJ whole genome shotgun (WGS) entry which is preliminary data.</text>
</comment>
<evidence type="ECO:0000313" key="5">
    <source>
        <dbReference type="EMBL" id="OGD63540.1"/>
    </source>
</evidence>
<dbReference type="InterPro" id="IPR027417">
    <property type="entry name" value="P-loop_NTPase"/>
</dbReference>
<evidence type="ECO:0000256" key="2">
    <source>
        <dbReference type="ARBA" id="ARBA00022741"/>
    </source>
</evidence>
<dbReference type="PANTHER" id="PTHR10344">
    <property type="entry name" value="THYMIDYLATE KINASE"/>
    <property type="match status" value="1"/>
</dbReference>